<name>A0A074YNU2_AURSE</name>
<dbReference type="GeneID" id="25371423"/>
<dbReference type="Gene3D" id="3.40.50.1820">
    <property type="entry name" value="alpha/beta hydrolase"/>
    <property type="match status" value="1"/>
</dbReference>
<dbReference type="HOGENOM" id="CLU_026209_5_1_1"/>
<dbReference type="PANTHER" id="PTHR11614">
    <property type="entry name" value="PHOSPHOLIPASE-RELATED"/>
    <property type="match status" value="1"/>
</dbReference>
<dbReference type="Proteomes" id="UP000030641">
    <property type="component" value="Unassembled WGS sequence"/>
</dbReference>
<dbReference type="FunCoup" id="A0A074YNU2">
    <property type="interactions" value="392"/>
</dbReference>
<dbReference type="STRING" id="1043005.A0A074YNU2"/>
<dbReference type="RefSeq" id="XP_013346447.1">
    <property type="nucleotide sequence ID" value="XM_013490993.1"/>
</dbReference>
<dbReference type="Pfam" id="PF12146">
    <property type="entry name" value="Hydrolase_4"/>
    <property type="match status" value="2"/>
</dbReference>
<dbReference type="InterPro" id="IPR051044">
    <property type="entry name" value="MAG_DAG_Lipase"/>
</dbReference>
<keyword evidence="3" id="KW-1185">Reference proteome</keyword>
<dbReference type="InterPro" id="IPR029058">
    <property type="entry name" value="AB_hydrolase_fold"/>
</dbReference>
<dbReference type="InParanoid" id="A0A074YNU2"/>
<dbReference type="OMA" id="GFNDYSR"/>
<dbReference type="SUPFAM" id="SSF53474">
    <property type="entry name" value="alpha/beta-Hydrolases"/>
    <property type="match status" value="1"/>
</dbReference>
<dbReference type="InterPro" id="IPR022742">
    <property type="entry name" value="Hydrolase_4"/>
</dbReference>
<evidence type="ECO:0000313" key="3">
    <source>
        <dbReference type="Proteomes" id="UP000030641"/>
    </source>
</evidence>
<reference evidence="2 3" key="1">
    <citation type="journal article" date="2014" name="BMC Genomics">
        <title>Genome sequencing of four Aureobasidium pullulans varieties: biotechnological potential, stress tolerance, and description of new species.</title>
        <authorList>
            <person name="Gostin Ar C."/>
            <person name="Ohm R.A."/>
            <person name="Kogej T."/>
            <person name="Sonjak S."/>
            <person name="Turk M."/>
            <person name="Zajc J."/>
            <person name="Zalar P."/>
            <person name="Grube M."/>
            <person name="Sun H."/>
            <person name="Han J."/>
            <person name="Sharma A."/>
            <person name="Chiniquy J."/>
            <person name="Ngan C.Y."/>
            <person name="Lipzen A."/>
            <person name="Barry K."/>
            <person name="Grigoriev I.V."/>
            <person name="Gunde-Cimerman N."/>
        </authorList>
    </citation>
    <scope>NUCLEOTIDE SEQUENCE [LARGE SCALE GENOMIC DNA]</scope>
    <source>
        <strain evidence="2 3">EXF-2481</strain>
    </source>
</reference>
<gene>
    <name evidence="2" type="ORF">AUEXF2481DRAFT_77717</name>
</gene>
<dbReference type="EMBL" id="KL584753">
    <property type="protein sequence ID" value="KEQ97794.1"/>
    <property type="molecule type" value="Genomic_DNA"/>
</dbReference>
<evidence type="ECO:0000313" key="2">
    <source>
        <dbReference type="EMBL" id="KEQ97794.1"/>
    </source>
</evidence>
<dbReference type="AlphaFoldDB" id="A0A074YNU2"/>
<feature type="domain" description="Serine aminopeptidase S33" evidence="1">
    <location>
        <begin position="157"/>
        <end position="246"/>
    </location>
</feature>
<accession>A0A074YNU2</accession>
<evidence type="ECO:0000259" key="1">
    <source>
        <dbReference type="Pfam" id="PF12146"/>
    </source>
</evidence>
<dbReference type="OrthoDB" id="10249433at2759"/>
<sequence length="267" mass="29792">MELDPRRYMTGESAIPSLGFSLYTKSWKPTGTVKARLVFIHGFSDHCNGPDFFFSYLASHGIEVHSFDQRGFGRSVQTPKQRGKSGPTKTVLLDMTEMIMTVLPSPYPVFLMGHSMGGQQVLYYSTQGPASILQQISGFITEAPAIISPMLLARHNAEVEADEMFHGYCTLEGMNKALDRAEYNTSAGRKQLGDATPRHEPSLLMLHGTSDDVCLPSSSEVYFGKCPLTDKELKLYNGWLHEMHTEIGEDKLTFAQDVTQWILSRSK</sequence>
<proteinExistence type="predicted"/>
<organism evidence="2 3">
    <name type="scientific">Aureobasidium subglaciale (strain EXF-2481)</name>
    <name type="common">Aureobasidium pullulans var. subglaciale</name>
    <dbReference type="NCBI Taxonomy" id="1043005"/>
    <lineage>
        <taxon>Eukaryota</taxon>
        <taxon>Fungi</taxon>
        <taxon>Dikarya</taxon>
        <taxon>Ascomycota</taxon>
        <taxon>Pezizomycotina</taxon>
        <taxon>Dothideomycetes</taxon>
        <taxon>Dothideomycetidae</taxon>
        <taxon>Dothideales</taxon>
        <taxon>Saccotheciaceae</taxon>
        <taxon>Aureobasidium</taxon>
    </lineage>
</organism>
<feature type="domain" description="Serine aminopeptidase S33" evidence="1">
    <location>
        <begin position="33"/>
        <end position="148"/>
    </location>
</feature>
<protein>
    <recommendedName>
        <fullName evidence="1">Serine aminopeptidase S33 domain-containing protein</fullName>
    </recommendedName>
</protein>